<gene>
    <name evidence="2" type="ORF">SAMN06265218_105213</name>
</gene>
<organism evidence="2 3">
    <name type="scientific">Fodinibius sediminis</name>
    <dbReference type="NCBI Taxonomy" id="1214077"/>
    <lineage>
        <taxon>Bacteria</taxon>
        <taxon>Pseudomonadati</taxon>
        <taxon>Balneolota</taxon>
        <taxon>Balneolia</taxon>
        <taxon>Balneolales</taxon>
        <taxon>Balneolaceae</taxon>
        <taxon>Fodinibius</taxon>
    </lineage>
</organism>
<evidence type="ECO:0000313" key="2">
    <source>
        <dbReference type="EMBL" id="SMO56610.1"/>
    </source>
</evidence>
<feature type="domain" description="DUF4296" evidence="1">
    <location>
        <begin position="21"/>
        <end position="99"/>
    </location>
</feature>
<protein>
    <recommendedName>
        <fullName evidence="1">DUF4296 domain-containing protein</fullName>
    </recommendedName>
</protein>
<proteinExistence type="predicted"/>
<evidence type="ECO:0000313" key="3">
    <source>
        <dbReference type="Proteomes" id="UP000317593"/>
    </source>
</evidence>
<dbReference type="RefSeq" id="WP_185958298.1">
    <property type="nucleotide sequence ID" value="NZ_FXTH01000005.1"/>
</dbReference>
<reference evidence="2 3" key="1">
    <citation type="submission" date="2017-05" db="EMBL/GenBank/DDBJ databases">
        <authorList>
            <person name="Varghese N."/>
            <person name="Submissions S."/>
        </authorList>
    </citation>
    <scope>NUCLEOTIDE SEQUENCE [LARGE SCALE GENOMIC DNA]</scope>
    <source>
        <strain evidence="2 3">DSM 21194</strain>
    </source>
</reference>
<dbReference type="EMBL" id="FXTH01000005">
    <property type="protein sequence ID" value="SMO56610.1"/>
    <property type="molecule type" value="Genomic_DNA"/>
</dbReference>
<dbReference type="AlphaFoldDB" id="A0A521CCX2"/>
<accession>A0A521CCX2</accession>
<evidence type="ECO:0000259" key="1">
    <source>
        <dbReference type="Pfam" id="PF14129"/>
    </source>
</evidence>
<dbReference type="InterPro" id="IPR025381">
    <property type="entry name" value="DUF4296"/>
</dbReference>
<name>A0A521CCX2_9BACT</name>
<keyword evidence="3" id="KW-1185">Reference proteome</keyword>
<sequence>MACILLMLFLLGACENSPERPEALIEEETYISLLVELQLVRTYSEAGQLDKGAADSIRSRIFREYGVADSVFWQSHTYYQQFPGEQKKRVEKAIEQLRMDRMARPNSRSSQPDSSH</sequence>
<dbReference type="Proteomes" id="UP000317593">
    <property type="component" value="Unassembled WGS sequence"/>
</dbReference>
<dbReference type="Pfam" id="PF14129">
    <property type="entry name" value="DUF4296"/>
    <property type="match status" value="1"/>
</dbReference>